<dbReference type="Pfam" id="PF00179">
    <property type="entry name" value="UQ_con"/>
    <property type="match status" value="1"/>
</dbReference>
<dbReference type="InterPro" id="IPR050113">
    <property type="entry name" value="Ub_conjugating_enzyme"/>
</dbReference>
<protein>
    <recommendedName>
        <fullName evidence="2">UBC core domain-containing protein</fullName>
    </recommendedName>
</protein>
<organism evidence="3 4">
    <name type="scientific">Agaricus bisporus var. burnettii</name>
    <dbReference type="NCBI Taxonomy" id="192524"/>
    <lineage>
        <taxon>Eukaryota</taxon>
        <taxon>Fungi</taxon>
        <taxon>Dikarya</taxon>
        <taxon>Basidiomycota</taxon>
        <taxon>Agaricomycotina</taxon>
        <taxon>Agaricomycetes</taxon>
        <taxon>Agaricomycetidae</taxon>
        <taxon>Agaricales</taxon>
        <taxon>Agaricineae</taxon>
        <taxon>Agaricaceae</taxon>
        <taxon>Agaricus</taxon>
    </lineage>
</organism>
<dbReference type="Proteomes" id="UP000629468">
    <property type="component" value="Unassembled WGS sequence"/>
</dbReference>
<dbReference type="InterPro" id="IPR000608">
    <property type="entry name" value="UBC"/>
</dbReference>
<dbReference type="FunFam" id="3.10.110.10:FF:000072">
    <property type="entry name" value="Ubiquitin-conjugating enzyme E2 W"/>
    <property type="match status" value="1"/>
</dbReference>
<comment type="caution">
    <text evidence="3">The sequence shown here is derived from an EMBL/GenBank/DDBJ whole genome shotgun (WGS) entry which is preliminary data.</text>
</comment>
<dbReference type="InterPro" id="IPR016135">
    <property type="entry name" value="UBQ-conjugating_enzyme/RWD"/>
</dbReference>
<dbReference type="Gene3D" id="3.10.110.10">
    <property type="entry name" value="Ubiquitin Conjugating Enzyme"/>
    <property type="match status" value="1"/>
</dbReference>
<dbReference type="PROSITE" id="PS50127">
    <property type="entry name" value="UBC_2"/>
    <property type="match status" value="1"/>
</dbReference>
<evidence type="ECO:0000259" key="2">
    <source>
        <dbReference type="PROSITE" id="PS50127"/>
    </source>
</evidence>
<dbReference type="PANTHER" id="PTHR24067">
    <property type="entry name" value="UBIQUITIN-CONJUGATING ENZYME E2"/>
    <property type="match status" value="1"/>
</dbReference>
<keyword evidence="1" id="KW-0833">Ubl conjugation pathway</keyword>
<feature type="domain" description="UBC core" evidence="2">
    <location>
        <begin position="4"/>
        <end position="159"/>
    </location>
</feature>
<gene>
    <name evidence="3" type="ORF">Agabi119p4_1211</name>
</gene>
<dbReference type="SUPFAM" id="SSF54495">
    <property type="entry name" value="UBC-like"/>
    <property type="match status" value="1"/>
</dbReference>
<sequence length="198" mass="22097">MASIAARRLGKELKEIHSEGCPVGINLVKADDFETWWFTIEVMGESEYKGEVYTLQFRFDGQYPISSPAVQFVITDGRQAPIHPHVYSNGHICASILGNEWSPVLSVTAVCVTLQSMLASCKKKERPADNDRYVRHAPDNPKKTQFHYDGKKRVGLLSYEFTDPTNCLSLSDDTLHKRVIIPDLSSSPVEPSGGRGRT</sequence>
<dbReference type="EMBL" id="JABXXO010000001">
    <property type="protein sequence ID" value="KAF7785046.1"/>
    <property type="molecule type" value="Genomic_DNA"/>
</dbReference>
<accession>A0A8H7FC93</accession>
<evidence type="ECO:0000313" key="3">
    <source>
        <dbReference type="EMBL" id="KAF7785046.1"/>
    </source>
</evidence>
<evidence type="ECO:0000313" key="4">
    <source>
        <dbReference type="Proteomes" id="UP000629468"/>
    </source>
</evidence>
<evidence type="ECO:0000256" key="1">
    <source>
        <dbReference type="ARBA" id="ARBA00022786"/>
    </source>
</evidence>
<dbReference type="AlphaFoldDB" id="A0A8H7FC93"/>
<proteinExistence type="predicted"/>
<dbReference type="SMART" id="SM00212">
    <property type="entry name" value="UBCc"/>
    <property type="match status" value="1"/>
</dbReference>
<dbReference type="CDD" id="cd23808">
    <property type="entry name" value="UBCc_UBE2W"/>
    <property type="match status" value="1"/>
</dbReference>
<reference evidence="3 4" key="1">
    <citation type="journal article" name="Sci. Rep.">
        <title>Telomere-to-telomere assembled and centromere annotated genomes of the two main subspecies of the button mushroom Agaricus bisporus reveal especially polymorphic chromosome ends.</title>
        <authorList>
            <person name="Sonnenberg A.S.M."/>
            <person name="Sedaghat-Telgerd N."/>
            <person name="Lavrijssen B."/>
            <person name="Ohm R.A."/>
            <person name="Hendrickx P.M."/>
            <person name="Scholtmeijer K."/>
            <person name="Baars J.J.P."/>
            <person name="van Peer A."/>
        </authorList>
    </citation>
    <scope>NUCLEOTIDE SEQUENCE [LARGE SCALE GENOMIC DNA]</scope>
    <source>
        <strain evidence="3 4">H119_p4</strain>
    </source>
</reference>
<name>A0A8H7FC93_AGABI</name>